<dbReference type="GO" id="GO:0070402">
    <property type="term" value="F:NADPH binding"/>
    <property type="evidence" value="ECO:0007669"/>
    <property type="project" value="TreeGrafter"/>
</dbReference>
<organism evidence="4 5">
    <name type="scientific">Rhizopus oryzae</name>
    <name type="common">Mucormycosis agent</name>
    <name type="synonym">Rhizopus arrhizus var. delemar</name>
    <dbReference type="NCBI Taxonomy" id="64495"/>
    <lineage>
        <taxon>Eukaryota</taxon>
        <taxon>Fungi</taxon>
        <taxon>Fungi incertae sedis</taxon>
        <taxon>Mucoromycota</taxon>
        <taxon>Mucoromycotina</taxon>
        <taxon>Mucoromycetes</taxon>
        <taxon>Mucorales</taxon>
        <taxon>Mucorineae</taxon>
        <taxon>Rhizopodaceae</taxon>
        <taxon>Rhizopus</taxon>
    </lineage>
</organism>
<dbReference type="SMART" id="SM00829">
    <property type="entry name" value="PKS_ER"/>
    <property type="match status" value="1"/>
</dbReference>
<dbReference type="CDD" id="cd05276">
    <property type="entry name" value="p53_inducible_oxidoreductase"/>
    <property type="match status" value="1"/>
</dbReference>
<dbReference type="InterPro" id="IPR011032">
    <property type="entry name" value="GroES-like_sf"/>
</dbReference>
<evidence type="ECO:0000313" key="5">
    <source>
        <dbReference type="Proteomes" id="UP000717996"/>
    </source>
</evidence>
<dbReference type="PANTHER" id="PTHR48106">
    <property type="entry name" value="QUINONE OXIDOREDUCTASE PIG3-RELATED"/>
    <property type="match status" value="1"/>
</dbReference>
<dbReference type="InterPro" id="IPR013149">
    <property type="entry name" value="ADH-like_C"/>
</dbReference>
<evidence type="ECO:0000259" key="3">
    <source>
        <dbReference type="SMART" id="SM00829"/>
    </source>
</evidence>
<dbReference type="Gene3D" id="3.40.50.720">
    <property type="entry name" value="NAD(P)-binding Rossmann-like Domain"/>
    <property type="match status" value="1"/>
</dbReference>
<dbReference type="GO" id="GO:0016651">
    <property type="term" value="F:oxidoreductase activity, acting on NAD(P)H"/>
    <property type="evidence" value="ECO:0007669"/>
    <property type="project" value="TreeGrafter"/>
</dbReference>
<evidence type="ECO:0000313" key="4">
    <source>
        <dbReference type="EMBL" id="KAG1535247.1"/>
    </source>
</evidence>
<dbReference type="InterPro" id="IPR014189">
    <property type="entry name" value="Quinone_OxRdtase_PIG3"/>
</dbReference>
<dbReference type="NCBIfam" id="TIGR02824">
    <property type="entry name" value="quinone_pig3"/>
    <property type="match status" value="1"/>
</dbReference>
<dbReference type="InterPro" id="IPR020843">
    <property type="entry name" value="ER"/>
</dbReference>
<dbReference type="SUPFAM" id="SSF51735">
    <property type="entry name" value="NAD(P)-binding Rossmann-fold domains"/>
    <property type="match status" value="1"/>
</dbReference>
<dbReference type="Proteomes" id="UP000717996">
    <property type="component" value="Unassembled WGS sequence"/>
</dbReference>
<dbReference type="InterPro" id="IPR036291">
    <property type="entry name" value="NAD(P)-bd_dom_sf"/>
</dbReference>
<dbReference type="OrthoDB" id="203908at2759"/>
<name>A0A9P6XYY1_RHIOR</name>
<dbReference type="Pfam" id="PF00107">
    <property type="entry name" value="ADH_zinc_N"/>
    <property type="match status" value="1"/>
</dbReference>
<dbReference type="EMBL" id="JAANIT010002884">
    <property type="protein sequence ID" value="KAG1535247.1"/>
    <property type="molecule type" value="Genomic_DNA"/>
</dbReference>
<reference evidence="4" key="1">
    <citation type="journal article" date="2020" name="Microb. Genom.">
        <title>Genetic diversity of clinical and environmental Mucorales isolates obtained from an investigation of mucormycosis cases among solid organ transplant recipients.</title>
        <authorList>
            <person name="Nguyen M.H."/>
            <person name="Kaul D."/>
            <person name="Muto C."/>
            <person name="Cheng S.J."/>
            <person name="Richter R.A."/>
            <person name="Bruno V.M."/>
            <person name="Liu G."/>
            <person name="Beyhan S."/>
            <person name="Sundermann A.J."/>
            <person name="Mounaud S."/>
            <person name="Pasculle A.W."/>
            <person name="Nierman W.C."/>
            <person name="Driscoll E."/>
            <person name="Cumbie R."/>
            <person name="Clancy C.J."/>
            <person name="Dupont C.L."/>
        </authorList>
    </citation>
    <scope>NUCLEOTIDE SEQUENCE</scope>
    <source>
        <strain evidence="4">GL16</strain>
    </source>
</reference>
<keyword evidence="2" id="KW-0560">Oxidoreductase</keyword>
<dbReference type="SUPFAM" id="SSF50129">
    <property type="entry name" value="GroES-like"/>
    <property type="match status" value="1"/>
</dbReference>
<evidence type="ECO:0000256" key="1">
    <source>
        <dbReference type="ARBA" id="ARBA00022857"/>
    </source>
</evidence>
<dbReference type="PANTHER" id="PTHR48106:SF18">
    <property type="entry name" value="QUINONE OXIDOREDUCTASE PIG3"/>
    <property type="match status" value="1"/>
</dbReference>
<sequence>MRAVLVKQPGDSSQLTLGEYETPVPKATEILVKVKCFALNRMDIVQREGKYPVPPGGSPILGVEVSGTVEAIGEKGMRLHDKLAAFSNMSFYIVSQFKLGDEVFGLMPGGGYAEFAVIEESLAMHKPEKLSFEEAAAIPETWFTAYQALFFVGQLQKGEDVLIHAGASGVGIAAIQLAKDAGAKNVYVTVGSDEKVKFCESLGATKGINYKTQKWGDEIQKLTDKKGVHLIIDVIGKDYWEQNMQSVAVDGRMVILAFMSGPVVDGVNLGMILRKRITILGSNLRARTVEYQQRLRNEIYNNAVLNHFAKGDGKLKLFVDKVFKWDDIIEAHKYLESNQSMGKIVVQVTSNNE</sequence>
<dbReference type="Gene3D" id="3.90.180.10">
    <property type="entry name" value="Medium-chain alcohol dehydrogenases, catalytic domain"/>
    <property type="match status" value="1"/>
</dbReference>
<dbReference type="AlphaFoldDB" id="A0A9P6XYY1"/>
<dbReference type="InterPro" id="IPR013154">
    <property type="entry name" value="ADH-like_N"/>
</dbReference>
<dbReference type="Pfam" id="PF08240">
    <property type="entry name" value="ADH_N"/>
    <property type="match status" value="1"/>
</dbReference>
<comment type="caution">
    <text evidence="4">The sequence shown here is derived from an EMBL/GenBank/DDBJ whole genome shotgun (WGS) entry which is preliminary data.</text>
</comment>
<feature type="domain" description="Enoyl reductase (ER)" evidence="3">
    <location>
        <begin position="10"/>
        <end position="346"/>
    </location>
</feature>
<evidence type="ECO:0000256" key="2">
    <source>
        <dbReference type="ARBA" id="ARBA00023002"/>
    </source>
</evidence>
<keyword evidence="1" id="KW-0521">NADP</keyword>
<gene>
    <name evidence="4" type="ORF">G6F51_011644</name>
</gene>
<accession>A0A9P6XYY1</accession>
<proteinExistence type="predicted"/>
<protein>
    <recommendedName>
        <fullName evidence="3">Enoyl reductase (ER) domain-containing protein</fullName>
    </recommendedName>
</protein>